<organism evidence="2">
    <name type="scientific">Oryza brachyantha</name>
    <name type="common">malo sina</name>
    <dbReference type="NCBI Taxonomy" id="4533"/>
    <lineage>
        <taxon>Eukaryota</taxon>
        <taxon>Viridiplantae</taxon>
        <taxon>Streptophyta</taxon>
        <taxon>Embryophyta</taxon>
        <taxon>Tracheophyta</taxon>
        <taxon>Spermatophyta</taxon>
        <taxon>Magnoliopsida</taxon>
        <taxon>Liliopsida</taxon>
        <taxon>Poales</taxon>
        <taxon>Poaceae</taxon>
        <taxon>BOP clade</taxon>
        <taxon>Oryzoideae</taxon>
        <taxon>Oryzeae</taxon>
        <taxon>Oryzinae</taxon>
        <taxon>Oryza</taxon>
    </lineage>
</organism>
<feature type="compositionally biased region" description="Basic residues" evidence="1">
    <location>
        <begin position="1"/>
        <end position="13"/>
    </location>
</feature>
<sequence>MAGSKHHRRPGRWQKREGKRAPGPGYRGDSVSLGCGGQNRGERAGDGGWSRPGTATVETAVGKGDGRGSSGGVKRNRMWARMRLGNGRGQRRDVHRGGRTEETEPGGGASVNTGGWNSKSGELKLGCDDSGRANRRGFREIEKEVAATFFAGHGSNERGEIRRKQQQRRHLGGWRSYILCFDSIRVRRLRG</sequence>
<reference evidence="2" key="2">
    <citation type="submission" date="2013-04" db="UniProtKB">
        <authorList>
            <consortium name="EnsemblPlants"/>
        </authorList>
    </citation>
    <scope>IDENTIFICATION</scope>
</reference>
<proteinExistence type="predicted"/>
<name>J3MS86_ORYBR</name>
<protein>
    <submittedName>
        <fullName evidence="2">Uncharacterized protein</fullName>
    </submittedName>
</protein>
<dbReference type="HOGENOM" id="CLU_1423532_0_0_1"/>
<accession>J3MS86</accession>
<dbReference type="Gramene" id="OB08G19650.1">
    <property type="protein sequence ID" value="OB08G19650.1"/>
    <property type="gene ID" value="OB08G19650"/>
</dbReference>
<evidence type="ECO:0000313" key="2">
    <source>
        <dbReference type="EnsemblPlants" id="OB08G19650.1"/>
    </source>
</evidence>
<evidence type="ECO:0000313" key="3">
    <source>
        <dbReference type="Proteomes" id="UP000006038"/>
    </source>
</evidence>
<feature type="compositionally biased region" description="Basic and acidic residues" evidence="1">
    <location>
        <begin position="90"/>
        <end position="102"/>
    </location>
</feature>
<dbReference type="Proteomes" id="UP000006038">
    <property type="component" value="Chromosome 8"/>
</dbReference>
<dbReference type="EnsemblPlants" id="OB08G19650.1">
    <property type="protein sequence ID" value="OB08G19650.1"/>
    <property type="gene ID" value="OB08G19650"/>
</dbReference>
<reference evidence="2" key="1">
    <citation type="journal article" date="2013" name="Nat. Commun.">
        <title>Whole-genome sequencing of Oryza brachyantha reveals mechanisms underlying Oryza genome evolution.</title>
        <authorList>
            <person name="Chen J."/>
            <person name="Huang Q."/>
            <person name="Gao D."/>
            <person name="Wang J."/>
            <person name="Lang Y."/>
            <person name="Liu T."/>
            <person name="Li B."/>
            <person name="Bai Z."/>
            <person name="Luis Goicoechea J."/>
            <person name="Liang C."/>
            <person name="Chen C."/>
            <person name="Zhang W."/>
            <person name="Sun S."/>
            <person name="Liao Y."/>
            <person name="Zhang X."/>
            <person name="Yang L."/>
            <person name="Song C."/>
            <person name="Wang M."/>
            <person name="Shi J."/>
            <person name="Liu G."/>
            <person name="Liu J."/>
            <person name="Zhou H."/>
            <person name="Zhou W."/>
            <person name="Yu Q."/>
            <person name="An N."/>
            <person name="Chen Y."/>
            <person name="Cai Q."/>
            <person name="Wang B."/>
            <person name="Liu B."/>
            <person name="Min J."/>
            <person name="Huang Y."/>
            <person name="Wu H."/>
            <person name="Li Z."/>
            <person name="Zhang Y."/>
            <person name="Yin Y."/>
            <person name="Song W."/>
            <person name="Jiang J."/>
            <person name="Jackson S.A."/>
            <person name="Wing R.A."/>
            <person name="Wang J."/>
            <person name="Chen M."/>
        </authorList>
    </citation>
    <scope>NUCLEOTIDE SEQUENCE [LARGE SCALE GENOMIC DNA]</scope>
    <source>
        <strain evidence="2">cv. IRGC 101232</strain>
    </source>
</reference>
<keyword evidence="3" id="KW-1185">Reference proteome</keyword>
<feature type="region of interest" description="Disordered" evidence="1">
    <location>
        <begin position="1"/>
        <end position="129"/>
    </location>
</feature>
<dbReference type="AlphaFoldDB" id="J3MS86"/>
<feature type="compositionally biased region" description="Polar residues" evidence="1">
    <location>
        <begin position="110"/>
        <end position="120"/>
    </location>
</feature>
<evidence type="ECO:0000256" key="1">
    <source>
        <dbReference type="SAM" id="MobiDB-lite"/>
    </source>
</evidence>